<accession>A0A075A1A4</accession>
<comment type="subcellular location">
    <subcellularLocation>
        <location evidence="1">Nucleus</location>
    </subcellularLocation>
</comment>
<dbReference type="InterPro" id="IPR051219">
    <property type="entry name" value="Heterochromatin_chromo-domain"/>
</dbReference>
<dbReference type="RefSeq" id="XP_009162719.1">
    <property type="nucleotide sequence ID" value="XM_009164455.1"/>
</dbReference>
<evidence type="ECO:0000313" key="5">
    <source>
        <dbReference type="Proteomes" id="UP000054324"/>
    </source>
</evidence>
<evidence type="ECO:0000256" key="2">
    <source>
        <dbReference type="ARBA" id="ARBA00023242"/>
    </source>
</evidence>
<dbReference type="EMBL" id="KL596624">
    <property type="protein sequence ID" value="KER33513.1"/>
    <property type="molecule type" value="Genomic_DNA"/>
</dbReference>
<dbReference type="InterPro" id="IPR023780">
    <property type="entry name" value="Chromo_domain"/>
</dbReference>
<gene>
    <name evidence="4" type="ORF">T265_00627</name>
</gene>
<dbReference type="Pfam" id="PF00385">
    <property type="entry name" value="Chromo"/>
    <property type="match status" value="1"/>
</dbReference>
<dbReference type="Proteomes" id="UP000054324">
    <property type="component" value="Unassembled WGS sequence"/>
</dbReference>
<dbReference type="OrthoDB" id="433924at2759"/>
<keyword evidence="2" id="KW-0539">Nucleus</keyword>
<proteinExistence type="predicted"/>
<dbReference type="AlphaFoldDB" id="A0A075A1A4"/>
<dbReference type="KEGG" id="ovi:T265_00627"/>
<organism evidence="4 5">
    <name type="scientific">Opisthorchis viverrini</name>
    <name type="common">Southeast Asian liver fluke</name>
    <dbReference type="NCBI Taxonomy" id="6198"/>
    <lineage>
        <taxon>Eukaryota</taxon>
        <taxon>Metazoa</taxon>
        <taxon>Spiralia</taxon>
        <taxon>Lophotrochozoa</taxon>
        <taxon>Platyhelminthes</taxon>
        <taxon>Trematoda</taxon>
        <taxon>Digenea</taxon>
        <taxon>Opisthorchiida</taxon>
        <taxon>Opisthorchiata</taxon>
        <taxon>Opisthorchiidae</taxon>
        <taxon>Opisthorchis</taxon>
    </lineage>
</organism>
<sequence>MILRTFSRITRSDFQIPNGAYVRPLLEYANQVVYSGRMKDVTLIERVQQDATRMVVGLKSVDYETRLAMLDLPPLEYRRLREDLVLTYALFEQSAAYSYSLADFTEVDVLQPAYAILQEPMTPVESADEFDEESEYEVEELLDVRYRNGEPEYLIKWKGHPSEMNSWEPEYNLNCPQLLSKFNSKQNRQKTTIVDIPETNEPYGFDRGLAPDCISMVTQKDGELYFLIKCADENLVDLDYADDTVLAFGEEEMLRMFLNEVAQVIPSVGTHFAPTRCKVMFVDIQSLNTPPAIQEEAPEVAVPWKQY</sequence>
<dbReference type="GeneID" id="20314815"/>
<dbReference type="STRING" id="6198.A0A075A1A4"/>
<dbReference type="SMART" id="SM00298">
    <property type="entry name" value="CHROMO"/>
    <property type="match status" value="1"/>
</dbReference>
<evidence type="ECO:0000313" key="4">
    <source>
        <dbReference type="EMBL" id="KER33513.1"/>
    </source>
</evidence>
<dbReference type="PANTHER" id="PTHR22812">
    <property type="entry name" value="CHROMOBOX PROTEIN"/>
    <property type="match status" value="1"/>
</dbReference>
<protein>
    <recommendedName>
        <fullName evidence="3">Chromo domain-containing protein</fullName>
    </recommendedName>
</protein>
<dbReference type="Gene3D" id="2.40.50.40">
    <property type="match status" value="2"/>
</dbReference>
<dbReference type="InterPro" id="IPR000953">
    <property type="entry name" value="Chromo/chromo_shadow_dom"/>
</dbReference>
<evidence type="ECO:0000256" key="1">
    <source>
        <dbReference type="ARBA" id="ARBA00004123"/>
    </source>
</evidence>
<evidence type="ECO:0000259" key="3">
    <source>
        <dbReference type="PROSITE" id="PS50013"/>
    </source>
</evidence>
<dbReference type="GO" id="GO:0005634">
    <property type="term" value="C:nucleus"/>
    <property type="evidence" value="ECO:0007669"/>
    <property type="project" value="UniProtKB-SubCell"/>
</dbReference>
<feature type="domain" description="Chromo" evidence="3">
    <location>
        <begin position="136"/>
        <end position="194"/>
    </location>
</feature>
<reference evidence="4 5" key="1">
    <citation type="submission" date="2013-11" db="EMBL/GenBank/DDBJ databases">
        <title>Opisthorchis viverrini - life in the bile duct.</title>
        <authorList>
            <person name="Young N.D."/>
            <person name="Nagarajan N."/>
            <person name="Lin S.J."/>
            <person name="Korhonen P.K."/>
            <person name="Jex A.R."/>
            <person name="Hall R.S."/>
            <person name="Safavi-Hemami H."/>
            <person name="Kaewkong W."/>
            <person name="Bertrand D."/>
            <person name="Gao S."/>
            <person name="Seet Q."/>
            <person name="Wongkham S."/>
            <person name="Teh B.T."/>
            <person name="Wongkham C."/>
            <person name="Intapan P.M."/>
            <person name="Maleewong W."/>
            <person name="Yang X."/>
            <person name="Hu M."/>
            <person name="Wang Z."/>
            <person name="Hofmann A."/>
            <person name="Sternberg P.W."/>
            <person name="Tan P."/>
            <person name="Wang J."/>
            <person name="Gasser R.B."/>
        </authorList>
    </citation>
    <scope>NUCLEOTIDE SEQUENCE [LARGE SCALE GENOMIC DNA]</scope>
</reference>
<dbReference type="CTD" id="20314815"/>
<dbReference type="PROSITE" id="PS50013">
    <property type="entry name" value="CHROMO_2"/>
    <property type="match status" value="1"/>
</dbReference>
<dbReference type="SUPFAM" id="SSF54160">
    <property type="entry name" value="Chromo domain-like"/>
    <property type="match status" value="2"/>
</dbReference>
<name>A0A075A1A4_OPIVI</name>
<keyword evidence="5" id="KW-1185">Reference proteome</keyword>
<dbReference type="InterPro" id="IPR016197">
    <property type="entry name" value="Chromo-like_dom_sf"/>
</dbReference>